<name>A0AAE4JVG4_CLOSG</name>
<keyword evidence="1" id="KW-0472">Membrane</keyword>
<accession>A0AAE4JVG4</accession>
<feature type="transmembrane region" description="Helical" evidence="1">
    <location>
        <begin position="249"/>
        <end position="269"/>
    </location>
</feature>
<feature type="transmembrane region" description="Helical" evidence="1">
    <location>
        <begin position="47"/>
        <end position="65"/>
    </location>
</feature>
<keyword evidence="1" id="KW-1133">Transmembrane helix</keyword>
<proteinExistence type="predicted"/>
<keyword evidence="1" id="KW-0812">Transmembrane</keyword>
<dbReference type="Pfam" id="PF13687">
    <property type="entry name" value="DUF4153"/>
    <property type="match status" value="1"/>
</dbReference>
<protein>
    <submittedName>
        <fullName evidence="2">DUF4153 domain-containing protein</fullName>
    </submittedName>
</protein>
<feature type="transmembrane region" description="Helical" evidence="1">
    <location>
        <begin position="340"/>
        <end position="363"/>
    </location>
</feature>
<feature type="transmembrane region" description="Helical" evidence="1">
    <location>
        <begin position="21"/>
        <end position="41"/>
    </location>
</feature>
<feature type="transmembrane region" description="Helical" evidence="1">
    <location>
        <begin position="289"/>
        <end position="309"/>
    </location>
</feature>
<sequence length="581" mass="67312">MKLYKYIKNILQGLYSSIKRFPVTILISASLAAILILISEINPQENYLIKIAIVLSIGIPLSLCIKHFFEKRSKKNSYNLIATYIFSALLLFIYYFSLSKDIGIITTTRTIAINLALYLGFLFIPYFPKKDQFEMYVITVLTGFFTTLIYSIVLFLGLSAILFTIDKLLGIIILGKIYYYTWLFVIFIFGVSYFLATVPLKNQIITPKSYPKLLRILILYIVIPLLTAYTIILYIYFGKIIITMVWPSGIVSHLVLWYSIIVTGVLFFITPLRHENSWANKFSKFAPKIILPLLIMMFISIGIRINAYGITERRYYVVILAIWVFCIMLYFSFTKRLRNIIIPTTLSIVMLFSVLGPFSSYSISKISQNNRFKQILLKNNMIKDGNLKISHNMSKEDKLQISSILNYFHRNHSLKDIKYLPKNFKLSDSNSVLGFPLEDDSYASPEIFFTLIKDESQTPIDIKEYDYLIDITNLNNNKYKKDIENIPLNAVYTNESNSIKINYAGKEIYKKDLSYFIKNLTDKYETPSSQNLISSKDMILIDENEKIKVKFVFSHISGTENQSTKSINVNELNFYLLIKIK</sequence>
<organism evidence="2 3">
    <name type="scientific">Clostridium sporogenes</name>
    <dbReference type="NCBI Taxonomy" id="1509"/>
    <lineage>
        <taxon>Bacteria</taxon>
        <taxon>Bacillati</taxon>
        <taxon>Bacillota</taxon>
        <taxon>Clostridia</taxon>
        <taxon>Eubacteriales</taxon>
        <taxon>Clostridiaceae</taxon>
        <taxon>Clostridium</taxon>
    </lineage>
</organism>
<dbReference type="InterPro" id="IPR025291">
    <property type="entry name" value="DUF4153"/>
</dbReference>
<dbReference type="Proteomes" id="UP001182303">
    <property type="component" value="Unassembled WGS sequence"/>
</dbReference>
<reference evidence="2" key="1">
    <citation type="submission" date="2023-04" db="EMBL/GenBank/DDBJ databases">
        <title>Assessment of the microbiological origin of a defect in Grana Padano cheese.</title>
        <authorList>
            <person name="Zago M."/>
            <person name="Rossetti L."/>
            <person name="Bonvini B."/>
            <person name="Carminati D."/>
            <person name="Giraffa G."/>
        </authorList>
    </citation>
    <scope>NUCLEOTIDE SEQUENCE</scope>
    <source>
        <strain evidence="2">4990</strain>
    </source>
</reference>
<feature type="transmembrane region" description="Helical" evidence="1">
    <location>
        <begin position="217"/>
        <end position="237"/>
    </location>
</feature>
<evidence type="ECO:0000313" key="3">
    <source>
        <dbReference type="Proteomes" id="UP001182303"/>
    </source>
</evidence>
<evidence type="ECO:0000313" key="2">
    <source>
        <dbReference type="EMBL" id="MDS1003082.1"/>
    </source>
</evidence>
<evidence type="ECO:0000256" key="1">
    <source>
        <dbReference type="SAM" id="Phobius"/>
    </source>
</evidence>
<feature type="transmembrane region" description="Helical" evidence="1">
    <location>
        <begin position="177"/>
        <end position="196"/>
    </location>
</feature>
<dbReference type="EMBL" id="JARUIS010000006">
    <property type="protein sequence ID" value="MDS1003082.1"/>
    <property type="molecule type" value="Genomic_DNA"/>
</dbReference>
<feature type="transmembrane region" description="Helical" evidence="1">
    <location>
        <begin position="315"/>
        <end position="333"/>
    </location>
</feature>
<dbReference type="AlphaFoldDB" id="A0AAE4JVG4"/>
<comment type="caution">
    <text evidence="2">The sequence shown here is derived from an EMBL/GenBank/DDBJ whole genome shotgun (WGS) entry which is preliminary data.</text>
</comment>
<feature type="transmembrane region" description="Helical" evidence="1">
    <location>
        <begin position="77"/>
        <end position="96"/>
    </location>
</feature>
<dbReference type="RefSeq" id="WP_310943235.1">
    <property type="nucleotide sequence ID" value="NZ_JARUIS010000006.1"/>
</dbReference>
<feature type="transmembrane region" description="Helical" evidence="1">
    <location>
        <begin position="102"/>
        <end position="124"/>
    </location>
</feature>
<gene>
    <name evidence="2" type="ORF">P9J83_06135</name>
</gene>
<feature type="transmembrane region" description="Helical" evidence="1">
    <location>
        <begin position="136"/>
        <end position="165"/>
    </location>
</feature>